<sequence length="461" mass="50222">MKVEIILFLQLVTSIVTLPTGLNKEGSNQDLRLPEDPKVDKHQTKRHLHHPGVTIVELVESDSPHQLNSNNLGIGRSLSNDLESSPNINGHQIRFPGFEIRNDEANGPQAEVYDSPIHQDGGVSSFQVSQVRPVEYLKPGPRNLILNSPGRQLIEGTQTVVTDPLESVTLLNVNSIPNYVYHSFQGRVVPLVETFGHALPNSANPLSRTSQQQVPIQTASVYYTSQPNANNIFSPDLNIRQIIPSPQEVLNSALNIGNRIIEIIPGYRLTANVVGLLGNITRTGATILNNQLQSQLNTVPYRPIPQRPVRPVSGNVPVFPVPVPPPTVPTDPPTKPSKVSSTSATTQASEPSNNESEQLVTPTLDKVPGNAEAGFEENQNQEIQEESQTKDQDEPQDETRVSDPDQSDELNSENSVSSEGNDTVGDYNNPVATDEGTEEMGFSVTGDDETSDEEATQSNSE</sequence>
<dbReference type="EMBL" id="LR899011">
    <property type="protein sequence ID" value="CAD7083783.1"/>
    <property type="molecule type" value="Genomic_DNA"/>
</dbReference>
<feature type="compositionally biased region" description="Polar residues" evidence="1">
    <location>
        <begin position="347"/>
        <end position="361"/>
    </location>
</feature>
<feature type="chain" id="PRO_5031219439" evidence="2">
    <location>
        <begin position="18"/>
        <end position="461"/>
    </location>
</feature>
<dbReference type="InParanoid" id="A0A7R8UN51"/>
<feature type="region of interest" description="Disordered" evidence="1">
    <location>
        <begin position="323"/>
        <end position="461"/>
    </location>
</feature>
<reference evidence="3 4" key="1">
    <citation type="submission" date="2020-11" db="EMBL/GenBank/DDBJ databases">
        <authorList>
            <person name="Wallbank WR R."/>
            <person name="Pardo Diaz C."/>
            <person name="Kozak K."/>
            <person name="Martin S."/>
            <person name="Jiggins C."/>
            <person name="Moest M."/>
            <person name="Warren A I."/>
            <person name="Generalovic N T."/>
            <person name="Byers J.R.P. K."/>
            <person name="Montejo-Kovacevich G."/>
            <person name="Yen C E."/>
        </authorList>
    </citation>
    <scope>NUCLEOTIDE SEQUENCE [LARGE SCALE GENOMIC DNA]</scope>
</reference>
<keyword evidence="2" id="KW-0732">Signal</keyword>
<keyword evidence="4" id="KW-1185">Reference proteome</keyword>
<feature type="signal peptide" evidence="2">
    <location>
        <begin position="1"/>
        <end position="17"/>
    </location>
</feature>
<dbReference type="AlphaFoldDB" id="A0A7R8UN51"/>
<feature type="compositionally biased region" description="Low complexity" evidence="1">
    <location>
        <begin position="336"/>
        <end position="346"/>
    </location>
</feature>
<protein>
    <submittedName>
        <fullName evidence="3">Uncharacterized protein</fullName>
    </submittedName>
</protein>
<organism evidence="3 4">
    <name type="scientific">Hermetia illucens</name>
    <name type="common">Black soldier fly</name>
    <dbReference type="NCBI Taxonomy" id="343691"/>
    <lineage>
        <taxon>Eukaryota</taxon>
        <taxon>Metazoa</taxon>
        <taxon>Ecdysozoa</taxon>
        <taxon>Arthropoda</taxon>
        <taxon>Hexapoda</taxon>
        <taxon>Insecta</taxon>
        <taxon>Pterygota</taxon>
        <taxon>Neoptera</taxon>
        <taxon>Endopterygota</taxon>
        <taxon>Diptera</taxon>
        <taxon>Brachycera</taxon>
        <taxon>Stratiomyomorpha</taxon>
        <taxon>Stratiomyidae</taxon>
        <taxon>Hermetiinae</taxon>
        <taxon>Hermetia</taxon>
    </lineage>
</organism>
<evidence type="ECO:0000313" key="3">
    <source>
        <dbReference type="EMBL" id="CAD7083783.1"/>
    </source>
</evidence>
<feature type="compositionally biased region" description="Pro residues" evidence="1">
    <location>
        <begin position="323"/>
        <end position="335"/>
    </location>
</feature>
<evidence type="ECO:0000256" key="2">
    <source>
        <dbReference type="SAM" id="SignalP"/>
    </source>
</evidence>
<proteinExistence type="predicted"/>
<dbReference type="Proteomes" id="UP000594454">
    <property type="component" value="Chromosome 3"/>
</dbReference>
<feature type="compositionally biased region" description="Acidic residues" evidence="1">
    <location>
        <begin position="446"/>
        <end position="455"/>
    </location>
</feature>
<gene>
    <name evidence="3" type="ORF">HERILL_LOCUS6717</name>
</gene>
<feature type="compositionally biased region" description="Polar residues" evidence="1">
    <location>
        <begin position="412"/>
        <end position="421"/>
    </location>
</feature>
<evidence type="ECO:0000256" key="1">
    <source>
        <dbReference type="SAM" id="MobiDB-lite"/>
    </source>
</evidence>
<accession>A0A7R8UN51</accession>
<feature type="compositionally biased region" description="Basic and acidic residues" evidence="1">
    <location>
        <begin position="387"/>
        <end position="403"/>
    </location>
</feature>
<evidence type="ECO:0000313" key="4">
    <source>
        <dbReference type="Proteomes" id="UP000594454"/>
    </source>
</evidence>
<name>A0A7R8UN51_HERIL</name>